<sequence>MKMHVPILSAAEQGARDGVRKAVREILKRSNDLAPKDDEDLVKSGGIRMDDLTGQASYTAPHALWQHENLDYEHADGGQAKFLETAALQVDVEAMIAAGIAEALRE</sequence>
<dbReference type="EMBL" id="JASJND010000001">
    <property type="protein sequence ID" value="MDJ1113235.1"/>
    <property type="molecule type" value="Genomic_DNA"/>
</dbReference>
<evidence type="ECO:0000313" key="2">
    <source>
        <dbReference type="Proteomes" id="UP001321481"/>
    </source>
</evidence>
<proteinExistence type="predicted"/>
<evidence type="ECO:0000313" key="1">
    <source>
        <dbReference type="EMBL" id="MDJ1113235.1"/>
    </source>
</evidence>
<evidence type="ECO:0008006" key="3">
    <source>
        <dbReference type="Google" id="ProtNLM"/>
    </source>
</evidence>
<name>A0ABT6ZC09_9MICO</name>
<keyword evidence="2" id="KW-1185">Reference proteome</keyword>
<accession>A0ABT6ZC09</accession>
<organism evidence="1 2">
    <name type="scientific">Microbacterium dauci</name>
    <dbReference type="NCBI Taxonomy" id="3048008"/>
    <lineage>
        <taxon>Bacteria</taxon>
        <taxon>Bacillati</taxon>
        <taxon>Actinomycetota</taxon>
        <taxon>Actinomycetes</taxon>
        <taxon>Micrococcales</taxon>
        <taxon>Microbacteriaceae</taxon>
        <taxon>Microbacterium</taxon>
    </lineage>
</organism>
<comment type="caution">
    <text evidence="1">The sequence shown here is derived from an EMBL/GenBank/DDBJ whole genome shotgun (WGS) entry which is preliminary data.</text>
</comment>
<dbReference type="Proteomes" id="UP001321481">
    <property type="component" value="Unassembled WGS sequence"/>
</dbReference>
<gene>
    <name evidence="1" type="ORF">QNI14_02075</name>
</gene>
<reference evidence="1 2" key="1">
    <citation type="submission" date="2023-05" db="EMBL/GenBank/DDBJ databases">
        <title>Microbacterium dauci sp.nov., Isolated from Carrot Rhizosphere Soil.</title>
        <authorList>
            <person name="Xiao Z."/>
            <person name="Zheng J."/>
        </authorList>
    </citation>
    <scope>NUCLEOTIDE SEQUENCE [LARGE SCALE GENOMIC DNA]</scope>
    <source>
        <strain evidence="1 2">LX3-4</strain>
    </source>
</reference>
<protein>
    <recommendedName>
        <fullName evidence="3">Bacteriophage HK97-gp10, tail-component</fullName>
    </recommendedName>
</protein>
<dbReference type="RefSeq" id="WP_283714526.1">
    <property type="nucleotide sequence ID" value="NZ_JASJND010000001.1"/>
</dbReference>